<dbReference type="SUPFAM" id="SSF109604">
    <property type="entry name" value="HD-domain/PDEase-like"/>
    <property type="match status" value="1"/>
</dbReference>
<evidence type="ECO:0000313" key="3">
    <source>
        <dbReference type="Proteomes" id="UP000219215"/>
    </source>
</evidence>
<dbReference type="KEGG" id="pprf:DPRO_2768"/>
<gene>
    <name evidence="2" type="ORF">DPRO_2768</name>
</gene>
<evidence type="ECO:0000259" key="1">
    <source>
        <dbReference type="Pfam" id="PF13185"/>
    </source>
</evidence>
<dbReference type="Gene3D" id="3.30.450.40">
    <property type="match status" value="1"/>
</dbReference>
<protein>
    <submittedName>
        <fullName evidence="2">Metal dependent phosphohydrolase</fullName>
    </submittedName>
</protein>
<organism evidence="2 3">
    <name type="scientific">Pseudodesulfovibrio profundus</name>
    <dbReference type="NCBI Taxonomy" id="57320"/>
    <lineage>
        <taxon>Bacteria</taxon>
        <taxon>Pseudomonadati</taxon>
        <taxon>Thermodesulfobacteriota</taxon>
        <taxon>Desulfovibrionia</taxon>
        <taxon>Desulfovibrionales</taxon>
        <taxon>Desulfovibrionaceae</taxon>
    </lineage>
</organism>
<dbReference type="GO" id="GO:0016787">
    <property type="term" value="F:hydrolase activity"/>
    <property type="evidence" value="ECO:0007669"/>
    <property type="project" value="UniProtKB-KW"/>
</dbReference>
<name>A0A2C8FA70_9BACT</name>
<dbReference type="RefSeq" id="WP_232005586.1">
    <property type="nucleotide sequence ID" value="NZ_LT907975.1"/>
</dbReference>
<dbReference type="PANTHER" id="PTHR43155:SF2">
    <property type="entry name" value="CYCLIC DI-GMP PHOSPHODIESTERASE PA4108"/>
    <property type="match status" value="1"/>
</dbReference>
<dbReference type="InterPro" id="IPR029016">
    <property type="entry name" value="GAF-like_dom_sf"/>
</dbReference>
<sequence length="356" mass="39326">MTPFKRFIRPGVLRNILRKAYDLTGGQCAYAIEFEGEVLLHSGEENGGSFIADSTNCISKALNFNDIHSGQLRMYMPEDCSDDLREHYVRAFEFAAFSIQELIDMERARRCIADEALAKYRELAVFHRSVPSINTSLRLRDVVGALINECRRENYPGELGMVFLSEPGTNHFRLAVQFGFHFGSNPQAMVESRLFLDVVKDGHGEIINDLSKDSRWGNQIPGIGSMAIIPIVSPNRVEGMLVLGSENKGLFEAAHRKSLSTLASVAGISVSNAFNFEGIQTLMNAILQALAEAIDSRDPYTAGHSERVAHLAVAFAYMLGESPAFPNLRLTTLTFVSCIIQAFCTTSARSASRKTC</sequence>
<proteinExistence type="predicted"/>
<dbReference type="InterPro" id="IPR003018">
    <property type="entry name" value="GAF"/>
</dbReference>
<dbReference type="Proteomes" id="UP000219215">
    <property type="component" value="Chromosome DPRO"/>
</dbReference>
<dbReference type="PANTHER" id="PTHR43155">
    <property type="entry name" value="CYCLIC DI-GMP PHOSPHODIESTERASE PA4108-RELATED"/>
    <property type="match status" value="1"/>
</dbReference>
<keyword evidence="2" id="KW-0378">Hydrolase</keyword>
<dbReference type="SUPFAM" id="SSF55781">
    <property type="entry name" value="GAF domain-like"/>
    <property type="match status" value="1"/>
</dbReference>
<dbReference type="EMBL" id="LT907975">
    <property type="protein sequence ID" value="SOB59678.1"/>
    <property type="molecule type" value="Genomic_DNA"/>
</dbReference>
<dbReference type="Gene3D" id="1.10.3210.10">
    <property type="entry name" value="Hypothetical protein af1432"/>
    <property type="match status" value="1"/>
</dbReference>
<keyword evidence="3" id="KW-1185">Reference proteome</keyword>
<reference evidence="3" key="1">
    <citation type="submission" date="2017-09" db="EMBL/GenBank/DDBJ databases">
        <authorList>
            <person name="Regsiter A."/>
            <person name="William W."/>
        </authorList>
    </citation>
    <scope>NUCLEOTIDE SEQUENCE [LARGE SCALE GENOMIC DNA]</scope>
    <source>
        <strain evidence="3">500-1</strain>
    </source>
</reference>
<feature type="domain" description="GAF" evidence="1">
    <location>
        <begin position="139"/>
        <end position="269"/>
    </location>
</feature>
<accession>A0A2C8FA70</accession>
<evidence type="ECO:0000313" key="2">
    <source>
        <dbReference type="EMBL" id="SOB59678.1"/>
    </source>
</evidence>
<dbReference type="AlphaFoldDB" id="A0A2C8FA70"/>
<dbReference type="Pfam" id="PF13185">
    <property type="entry name" value="GAF_2"/>
    <property type="match status" value="1"/>
</dbReference>